<dbReference type="PATRIC" id="fig|1476583.3.peg.2669"/>
<sequence>MTLVHVPLLRSGAVLSGDARHRFAQARAVQILNADAVILRARRVALRGLPEVATLPCGCHHDRLCPEAANLYQGLAHSGGQQWKPYAADFVEHRRALAPRAISIRPRLTAEGLWHAAQALTPQEAPAHADR</sequence>
<protein>
    <submittedName>
        <fullName evidence="1">Uncharacterized protein</fullName>
    </submittedName>
</protein>
<accession>A0A016QN11</accession>
<dbReference type="STRING" id="1476583.DEIPH_ctg045orf0006"/>
<keyword evidence="2" id="KW-1185">Reference proteome</keyword>
<dbReference type="RefSeq" id="WP_034358903.1">
    <property type="nucleotide sequence ID" value="NZ_JHAC01000043.1"/>
</dbReference>
<comment type="caution">
    <text evidence="1">The sequence shown here is derived from an EMBL/GenBank/DDBJ whole genome shotgun (WGS) entry which is preliminary data.</text>
</comment>
<proteinExistence type="predicted"/>
<evidence type="ECO:0000313" key="1">
    <source>
        <dbReference type="EMBL" id="EYB67277.1"/>
    </source>
</evidence>
<dbReference type="AlphaFoldDB" id="A0A016QN11"/>
<organism evidence="1 2">
    <name type="scientific">Deinococcus phoenicis</name>
    <dbReference type="NCBI Taxonomy" id="1476583"/>
    <lineage>
        <taxon>Bacteria</taxon>
        <taxon>Thermotogati</taxon>
        <taxon>Deinococcota</taxon>
        <taxon>Deinococci</taxon>
        <taxon>Deinococcales</taxon>
        <taxon>Deinococcaceae</taxon>
        <taxon>Deinococcus</taxon>
    </lineage>
</organism>
<evidence type="ECO:0000313" key="2">
    <source>
        <dbReference type="Proteomes" id="UP000020492"/>
    </source>
</evidence>
<dbReference type="EMBL" id="JHAC01000043">
    <property type="protein sequence ID" value="EYB67277.1"/>
    <property type="molecule type" value="Genomic_DNA"/>
</dbReference>
<dbReference type="Proteomes" id="UP000020492">
    <property type="component" value="Unassembled WGS sequence"/>
</dbReference>
<gene>
    <name evidence="1" type="ORF">DEIPH_ctg045orf0006</name>
</gene>
<name>A0A016QN11_9DEIO</name>
<reference evidence="1 2" key="1">
    <citation type="submission" date="2014-03" db="EMBL/GenBank/DDBJ databases">
        <title>Draft genome sequence of Deinococcus phoenicis 1P10ME.</title>
        <authorList>
            <person name="Stepanov V.G."/>
            <person name="Vaishampayan P."/>
            <person name="Venkateswaran K."/>
            <person name="Fox G.E."/>
        </authorList>
    </citation>
    <scope>NUCLEOTIDE SEQUENCE [LARGE SCALE GENOMIC DNA]</scope>
    <source>
        <strain evidence="1 2">1P10ME</strain>
    </source>
</reference>